<sequence>MKNLDFYIHFRDITDKNHLSLIQPETSGGSISNDTIDSIEQHPSVSEISISGLKQKTFEYFISKYGNRFRVITFWKCPLVEDLSGIAKLKNVEYLIFFWNQRAVRLWDFSKTAHLRGLAFDDFTRMHSLSDLSKSSSLEELRFGGRILSRYILESFKPLVRCKSLKRLIFSIKQITDKDISPLAKLQGLIEIEFPSNQFTTEQIAWLKARLPIEIKSTVLAPFQRLRQPLTTSDNISKDILINGKRKPFLNSNSDKKVIDKYVRNFETLVKQFSASPKSPPPT</sequence>
<organism evidence="1 2">
    <name type="scientific">Leptospira santarosai str. ZUN179</name>
    <dbReference type="NCBI Taxonomy" id="1049985"/>
    <lineage>
        <taxon>Bacteria</taxon>
        <taxon>Pseudomonadati</taxon>
        <taxon>Spirochaetota</taxon>
        <taxon>Spirochaetia</taxon>
        <taxon>Leptospirales</taxon>
        <taxon>Leptospiraceae</taxon>
        <taxon>Leptospira</taxon>
    </lineage>
</organism>
<dbReference type="EMBL" id="AHOQ02000016">
    <property type="protein sequence ID" value="EMO46711.1"/>
    <property type="molecule type" value="Genomic_DNA"/>
</dbReference>
<dbReference type="InterPro" id="IPR032675">
    <property type="entry name" value="LRR_dom_sf"/>
</dbReference>
<comment type="caution">
    <text evidence="1">The sequence shown here is derived from an EMBL/GenBank/DDBJ whole genome shotgun (WGS) entry which is preliminary data.</text>
</comment>
<evidence type="ECO:0000313" key="1">
    <source>
        <dbReference type="EMBL" id="EMO46711.1"/>
    </source>
</evidence>
<evidence type="ECO:0000313" key="2">
    <source>
        <dbReference type="Proteomes" id="UP000012160"/>
    </source>
</evidence>
<dbReference type="AlphaFoldDB" id="M6UVB3"/>
<dbReference type="SUPFAM" id="SSF52058">
    <property type="entry name" value="L domain-like"/>
    <property type="match status" value="1"/>
</dbReference>
<evidence type="ECO:0008006" key="3">
    <source>
        <dbReference type="Google" id="ProtNLM"/>
    </source>
</evidence>
<protein>
    <recommendedName>
        <fullName evidence="3">Leucine rich repeat protein</fullName>
    </recommendedName>
</protein>
<accession>M6UVB3</accession>
<dbReference type="RefSeq" id="WP_004481788.1">
    <property type="nucleotide sequence ID" value="NZ_AHOQ02000016.1"/>
</dbReference>
<reference evidence="1 2" key="1">
    <citation type="submission" date="2013-01" db="EMBL/GenBank/DDBJ databases">
        <authorList>
            <person name="Harkins D.M."/>
            <person name="Durkin A.S."/>
            <person name="Brinkac L.M."/>
            <person name="Haft D.H."/>
            <person name="Selengut J.D."/>
            <person name="Sanka R."/>
            <person name="DePew J."/>
            <person name="Purushe J."/>
            <person name="Matthias M.A."/>
            <person name="Vinetz J.M."/>
            <person name="Sutton G.G."/>
            <person name="Nierman W.C."/>
            <person name="Fouts D.E."/>
        </authorList>
    </citation>
    <scope>NUCLEOTIDE SEQUENCE [LARGE SCALE GENOMIC DNA]</scope>
    <source>
        <strain evidence="1 2">ZUN179</strain>
    </source>
</reference>
<gene>
    <name evidence="1" type="ORF">LEP1GSC187_2018</name>
</gene>
<proteinExistence type="predicted"/>
<dbReference type="Gene3D" id="3.80.10.10">
    <property type="entry name" value="Ribonuclease Inhibitor"/>
    <property type="match status" value="1"/>
</dbReference>
<dbReference type="Proteomes" id="UP000012160">
    <property type="component" value="Unassembled WGS sequence"/>
</dbReference>
<name>M6UVB3_9LEPT</name>